<proteinExistence type="predicted"/>
<accession>A0ABU2LMX8</accession>
<feature type="domain" description="SnoaL-like" evidence="1">
    <location>
        <begin position="12"/>
        <end position="145"/>
    </location>
</feature>
<dbReference type="InterPro" id="IPR032710">
    <property type="entry name" value="NTF2-like_dom_sf"/>
</dbReference>
<organism evidence="2 3">
    <name type="scientific">Streptomyces millisiae</name>
    <dbReference type="NCBI Taxonomy" id="3075542"/>
    <lineage>
        <taxon>Bacteria</taxon>
        <taxon>Bacillati</taxon>
        <taxon>Actinomycetota</taxon>
        <taxon>Actinomycetes</taxon>
        <taxon>Kitasatosporales</taxon>
        <taxon>Streptomycetaceae</taxon>
        <taxon>Streptomyces</taxon>
    </lineage>
</organism>
<dbReference type="Gene3D" id="3.10.450.50">
    <property type="match status" value="1"/>
</dbReference>
<dbReference type="RefSeq" id="WP_311597871.1">
    <property type="nucleotide sequence ID" value="NZ_JAVREM010000009.1"/>
</dbReference>
<comment type="caution">
    <text evidence="2">The sequence shown here is derived from an EMBL/GenBank/DDBJ whole genome shotgun (WGS) entry which is preliminary data.</text>
</comment>
<dbReference type="SUPFAM" id="SSF54427">
    <property type="entry name" value="NTF2-like"/>
    <property type="match status" value="1"/>
</dbReference>
<sequence>MRPGSTAHLDVETLADHAAIKDVTAAYGHYYDSGDFDGLRELFTEDVRYEFVPETPPFPGRVAGREDVMRALVEQWRHNRNTLGAYQRHVTTNIVVLRHRDATAETRSLLTVTFAYEDGRHEVRRTGGYADVLRKEDGRWRFARRQLRFAGLLTPGVPLTLE</sequence>
<dbReference type="EMBL" id="JAVREM010000009">
    <property type="protein sequence ID" value="MDT0318908.1"/>
    <property type="molecule type" value="Genomic_DNA"/>
</dbReference>
<gene>
    <name evidence="2" type="ORF">RNC47_11225</name>
</gene>
<keyword evidence="3" id="KW-1185">Reference proteome</keyword>
<evidence type="ECO:0000313" key="3">
    <source>
        <dbReference type="Proteomes" id="UP001183420"/>
    </source>
</evidence>
<reference evidence="3" key="1">
    <citation type="submission" date="2023-07" db="EMBL/GenBank/DDBJ databases">
        <title>30 novel species of actinomycetes from the DSMZ collection.</title>
        <authorList>
            <person name="Nouioui I."/>
        </authorList>
    </citation>
    <scope>NUCLEOTIDE SEQUENCE [LARGE SCALE GENOMIC DNA]</scope>
    <source>
        <strain evidence="3">DSM 44918</strain>
    </source>
</reference>
<evidence type="ECO:0000259" key="1">
    <source>
        <dbReference type="Pfam" id="PF13577"/>
    </source>
</evidence>
<name>A0ABU2LMX8_9ACTN</name>
<protein>
    <submittedName>
        <fullName evidence="2">Nuclear transport factor 2 family protein</fullName>
    </submittedName>
</protein>
<dbReference type="InterPro" id="IPR037401">
    <property type="entry name" value="SnoaL-like"/>
</dbReference>
<dbReference type="CDD" id="cd00531">
    <property type="entry name" value="NTF2_like"/>
    <property type="match status" value="1"/>
</dbReference>
<dbReference type="Pfam" id="PF13577">
    <property type="entry name" value="SnoaL_4"/>
    <property type="match status" value="1"/>
</dbReference>
<dbReference type="Proteomes" id="UP001183420">
    <property type="component" value="Unassembled WGS sequence"/>
</dbReference>
<evidence type="ECO:0000313" key="2">
    <source>
        <dbReference type="EMBL" id="MDT0318908.1"/>
    </source>
</evidence>